<dbReference type="InterPro" id="IPR006127">
    <property type="entry name" value="ZnuA-like"/>
</dbReference>
<dbReference type="InterPro" id="IPR006128">
    <property type="entry name" value="Lipoprotein_PsaA-like"/>
</dbReference>
<dbReference type="EMBL" id="JABVEC010000001">
    <property type="protein sequence ID" value="MBC6463967.1"/>
    <property type="molecule type" value="Genomic_DNA"/>
</dbReference>
<accession>A0ABR7LGK2</accession>
<reference evidence="6 7" key="1">
    <citation type="submission" date="2020-06" db="EMBL/GenBank/DDBJ databases">
        <title>Actinomadura xiongansis sp. nov., isolated from soil of Baiyangdian.</title>
        <authorList>
            <person name="Zhang X."/>
        </authorList>
    </citation>
    <scope>NUCLEOTIDE SEQUENCE [LARGE SCALE GENOMIC DNA]</scope>
    <source>
        <strain evidence="6 7">HBUM206468</strain>
    </source>
</reference>
<evidence type="ECO:0000313" key="6">
    <source>
        <dbReference type="EMBL" id="MBC6463967.1"/>
    </source>
</evidence>
<keyword evidence="7" id="KW-1185">Reference proteome</keyword>
<protein>
    <submittedName>
        <fullName evidence="6">Zinc ABC transporter substrate-binding protein</fullName>
    </submittedName>
</protein>
<evidence type="ECO:0000256" key="5">
    <source>
        <dbReference type="SAM" id="MobiDB-lite"/>
    </source>
</evidence>
<comment type="caution">
    <text evidence="6">The sequence shown here is derived from an EMBL/GenBank/DDBJ whole genome shotgun (WGS) entry which is preliminary data.</text>
</comment>
<dbReference type="PRINTS" id="PR00691">
    <property type="entry name" value="ADHESINB"/>
</dbReference>
<dbReference type="Proteomes" id="UP000805614">
    <property type="component" value="Unassembled WGS sequence"/>
</dbReference>
<sequence length="313" mass="32869">MVSSTALAVTALTLTAACSGNPGSATASAGRTEVIGAFYPMVWIAERVGGADVSVRGLTKPGAEPHDLELTPRQIADVGKAKFVVYVKGVQPAVDEAVAQHAKDRSLDAASVVKTLPLTAEESEAEHAGEEHSEEGHGHETSYDPHIWLDPSRLATIATTLGERLAAADPAHAAGYRANAASVAGELGALDKEFAAGLRQCSQKTFVTAHAAFGYLADRYGMKQVPIAGVDPQNEPSPKRLAELTRVVRDNKVSTIFTETLVSPKVAQTLAKEAGVRTASLDPLEGVAEGSKDDYLSVMRRNLQALRTASSCT</sequence>
<dbReference type="SUPFAM" id="SSF53807">
    <property type="entry name" value="Helical backbone' metal receptor"/>
    <property type="match status" value="1"/>
</dbReference>
<evidence type="ECO:0000256" key="2">
    <source>
        <dbReference type="ARBA" id="ARBA00022448"/>
    </source>
</evidence>
<organism evidence="6 7">
    <name type="scientific">Actinomadura alba</name>
    <dbReference type="NCBI Taxonomy" id="406431"/>
    <lineage>
        <taxon>Bacteria</taxon>
        <taxon>Bacillati</taxon>
        <taxon>Actinomycetota</taxon>
        <taxon>Actinomycetes</taxon>
        <taxon>Streptosporangiales</taxon>
        <taxon>Thermomonosporaceae</taxon>
        <taxon>Actinomadura</taxon>
    </lineage>
</organism>
<dbReference type="Pfam" id="PF01297">
    <property type="entry name" value="ZnuA"/>
    <property type="match status" value="1"/>
</dbReference>
<dbReference type="PANTHER" id="PTHR42953:SF3">
    <property type="entry name" value="HIGH-AFFINITY ZINC UPTAKE SYSTEM PROTEIN ZNUA"/>
    <property type="match status" value="1"/>
</dbReference>
<name>A0ABR7LGK2_9ACTN</name>
<gene>
    <name evidence="6" type="ORF">HKK74_00420</name>
</gene>
<dbReference type="InterPro" id="IPR006129">
    <property type="entry name" value="AdhesinB"/>
</dbReference>
<dbReference type="PANTHER" id="PTHR42953">
    <property type="entry name" value="HIGH-AFFINITY ZINC UPTAKE SYSTEM PROTEIN ZNUA-RELATED"/>
    <property type="match status" value="1"/>
</dbReference>
<evidence type="ECO:0000313" key="7">
    <source>
        <dbReference type="Proteomes" id="UP000805614"/>
    </source>
</evidence>
<evidence type="ECO:0000256" key="4">
    <source>
        <dbReference type="RuleBase" id="RU003512"/>
    </source>
</evidence>
<evidence type="ECO:0000256" key="1">
    <source>
        <dbReference type="ARBA" id="ARBA00011028"/>
    </source>
</evidence>
<keyword evidence="3" id="KW-0732">Signal</keyword>
<dbReference type="Gene3D" id="3.40.50.1980">
    <property type="entry name" value="Nitrogenase molybdenum iron protein domain"/>
    <property type="match status" value="2"/>
</dbReference>
<feature type="compositionally biased region" description="Basic and acidic residues" evidence="5">
    <location>
        <begin position="125"/>
        <end position="141"/>
    </location>
</feature>
<dbReference type="InterPro" id="IPR050492">
    <property type="entry name" value="Bact_metal-bind_prot9"/>
</dbReference>
<comment type="similarity">
    <text evidence="1 4">Belongs to the bacterial solute-binding protein 9 family.</text>
</comment>
<keyword evidence="2 4" id="KW-0813">Transport</keyword>
<dbReference type="PRINTS" id="PR00690">
    <property type="entry name" value="ADHESNFAMILY"/>
</dbReference>
<evidence type="ECO:0000256" key="3">
    <source>
        <dbReference type="ARBA" id="ARBA00022729"/>
    </source>
</evidence>
<dbReference type="RefSeq" id="WP_187240894.1">
    <property type="nucleotide sequence ID" value="NZ_BAAAOK010000015.1"/>
</dbReference>
<feature type="region of interest" description="Disordered" evidence="5">
    <location>
        <begin position="121"/>
        <end position="141"/>
    </location>
</feature>
<proteinExistence type="inferred from homology"/>